<feature type="domain" description="FAD-binding PCMH-type" evidence="11">
    <location>
        <begin position="144"/>
        <end position="321"/>
    </location>
</feature>
<dbReference type="RefSeq" id="XP_024739502.1">
    <property type="nucleotide sequence ID" value="XM_024886616.1"/>
</dbReference>
<dbReference type="PROSITE" id="PS51387">
    <property type="entry name" value="FAD_PCMH"/>
    <property type="match status" value="1"/>
</dbReference>
<evidence type="ECO:0000256" key="9">
    <source>
        <dbReference type="ARBA" id="ARBA00038897"/>
    </source>
</evidence>
<dbReference type="STRING" id="1095630.A0A2J6TI06"/>
<sequence length="571" mass="62197">MASRATRLFITPTRFTSARKSRVIFRRGKSTSALPKPATSPWPPARAGFLAIAIGGAGFAAGITYNKSSGQDINYSRASKFPAPNYGSVKDMQAVRVKKTLENLFAKSGQAIKEIRSVLGDESLSTDDEDLKLHGYSEWSPSNIDTLPIAVVYPKSTEEVSRIMKTCHKWKVPIIGYSGGSSLEGNYSAPHGGFSVDFMHMDKIVEFHEEDLDIVVQPSCGWVDLNTKIADRGLFFPVDPSPSAKFGGMVGTNCSGTNAVRYGTMKDWVLNMTVVLADGTIIKTRNRPRKSAAGYNLNGIFVGSEGTLGLITEITLKLAVIPKEFSVASATFPTIRDAANTASAVVRAGVPVAALEFLDEVQMGVLNRGEYTAPIVFEEKPTLFFKFSGTKASVADNIKEVEAISKSHHGAAFRFARDNKEQDLLWSARKQALWSLLASRPEGTELWTTDVAVPYSKLATMIETSTKGLKDLGLFSSIVGHLGDGNFHEAIMYHKTDPVESAAVEKHVKTMITRALEMDGTSTGEHSIGFFKKHELLQEVGPEIVAVMKSIKQALDPYWLLNPGKIFDTPS</sequence>
<reference evidence="12 13" key="1">
    <citation type="submission" date="2016-04" db="EMBL/GenBank/DDBJ databases">
        <title>A degradative enzymes factory behind the ericoid mycorrhizal symbiosis.</title>
        <authorList>
            <consortium name="DOE Joint Genome Institute"/>
            <person name="Martino E."/>
            <person name="Morin E."/>
            <person name="Grelet G."/>
            <person name="Kuo A."/>
            <person name="Kohler A."/>
            <person name="Daghino S."/>
            <person name="Barry K."/>
            <person name="Choi C."/>
            <person name="Cichocki N."/>
            <person name="Clum A."/>
            <person name="Copeland A."/>
            <person name="Hainaut M."/>
            <person name="Haridas S."/>
            <person name="Labutti K."/>
            <person name="Lindquist E."/>
            <person name="Lipzen A."/>
            <person name="Khouja H.-R."/>
            <person name="Murat C."/>
            <person name="Ohm R."/>
            <person name="Olson A."/>
            <person name="Spatafora J."/>
            <person name="Veneault-Fourrey C."/>
            <person name="Henrissat B."/>
            <person name="Grigoriev I."/>
            <person name="Martin F."/>
            <person name="Perotto S."/>
        </authorList>
    </citation>
    <scope>NUCLEOTIDE SEQUENCE [LARGE SCALE GENOMIC DNA]</scope>
    <source>
        <strain evidence="12 13">E</strain>
    </source>
</reference>
<dbReference type="Pfam" id="PF01565">
    <property type="entry name" value="FAD_binding_4"/>
    <property type="match status" value="1"/>
</dbReference>
<keyword evidence="4" id="KW-0285">Flavoprotein</keyword>
<evidence type="ECO:0000256" key="7">
    <source>
        <dbReference type="ARBA" id="ARBA00023002"/>
    </source>
</evidence>
<dbReference type="InterPro" id="IPR006094">
    <property type="entry name" value="Oxid_FAD_bind_N"/>
</dbReference>
<comment type="subcellular location">
    <subcellularLocation>
        <location evidence="2">Mitochondrion</location>
    </subcellularLocation>
</comment>
<comment type="cofactor">
    <cofactor evidence="1">
        <name>FAD</name>
        <dbReference type="ChEBI" id="CHEBI:57692"/>
    </cofactor>
</comment>
<evidence type="ECO:0000256" key="8">
    <source>
        <dbReference type="ARBA" id="ARBA00023128"/>
    </source>
</evidence>
<dbReference type="InterPro" id="IPR016169">
    <property type="entry name" value="FAD-bd_PCMH_sub2"/>
</dbReference>
<evidence type="ECO:0000256" key="10">
    <source>
        <dbReference type="ARBA" id="ARBA00051436"/>
    </source>
</evidence>
<evidence type="ECO:0000256" key="1">
    <source>
        <dbReference type="ARBA" id="ARBA00001974"/>
    </source>
</evidence>
<dbReference type="EMBL" id="KZ613783">
    <property type="protein sequence ID" value="PMD62598.1"/>
    <property type="molecule type" value="Genomic_DNA"/>
</dbReference>
<name>A0A2J6TI06_9HELO</name>
<dbReference type="OrthoDB" id="7786253at2759"/>
<comment type="similarity">
    <text evidence="3">Belongs to the FAD-binding oxidoreductase/transferase type 4 family.</text>
</comment>
<evidence type="ECO:0000256" key="5">
    <source>
        <dbReference type="ARBA" id="ARBA00022827"/>
    </source>
</evidence>
<proteinExistence type="inferred from homology"/>
<dbReference type="AlphaFoldDB" id="A0A2J6TI06"/>
<dbReference type="InterPro" id="IPR016164">
    <property type="entry name" value="FAD-linked_Oxase-like_C"/>
</dbReference>
<dbReference type="Gene3D" id="1.10.45.10">
    <property type="entry name" value="Vanillyl-alcohol Oxidase, Chain A, domain 4"/>
    <property type="match status" value="1"/>
</dbReference>
<dbReference type="SUPFAM" id="SSF56176">
    <property type="entry name" value="FAD-binding/transporter-associated domain-like"/>
    <property type="match status" value="1"/>
</dbReference>
<evidence type="ECO:0000259" key="11">
    <source>
        <dbReference type="PROSITE" id="PS51387"/>
    </source>
</evidence>
<dbReference type="GO" id="GO:0071949">
    <property type="term" value="F:FAD binding"/>
    <property type="evidence" value="ECO:0007669"/>
    <property type="project" value="InterPro"/>
</dbReference>
<comment type="catalytic activity">
    <reaction evidence="10">
        <text>(R)-lactate + 2 Fe(III)-[cytochrome c] = 2 Fe(II)-[cytochrome c] + pyruvate + 2 H(+)</text>
        <dbReference type="Rhea" id="RHEA:13521"/>
        <dbReference type="Rhea" id="RHEA-COMP:10350"/>
        <dbReference type="Rhea" id="RHEA-COMP:14399"/>
        <dbReference type="ChEBI" id="CHEBI:15361"/>
        <dbReference type="ChEBI" id="CHEBI:15378"/>
        <dbReference type="ChEBI" id="CHEBI:16004"/>
        <dbReference type="ChEBI" id="CHEBI:29033"/>
        <dbReference type="ChEBI" id="CHEBI:29034"/>
        <dbReference type="EC" id="1.1.2.4"/>
    </reaction>
</comment>
<dbReference type="EC" id="1.1.2.4" evidence="9"/>
<dbReference type="PANTHER" id="PTHR11748">
    <property type="entry name" value="D-LACTATE DEHYDROGENASE"/>
    <property type="match status" value="1"/>
</dbReference>
<protein>
    <recommendedName>
        <fullName evidence="9">D-lactate dehydrogenase (cytochrome)</fullName>
        <ecNumber evidence="9">1.1.2.4</ecNumber>
    </recommendedName>
</protein>
<dbReference type="FunFam" id="3.30.70.2740:FF:000001">
    <property type="entry name" value="D-lactate dehydrogenase mitochondrial"/>
    <property type="match status" value="1"/>
</dbReference>
<dbReference type="InParanoid" id="A0A2J6TI06"/>
<dbReference type="InterPro" id="IPR016171">
    <property type="entry name" value="Vanillyl_alc_oxidase_C-sub2"/>
</dbReference>
<dbReference type="Gene3D" id="3.30.70.2740">
    <property type="match status" value="1"/>
</dbReference>
<dbReference type="PANTHER" id="PTHR11748:SF111">
    <property type="entry name" value="D-LACTATE DEHYDROGENASE, MITOCHONDRIAL-RELATED"/>
    <property type="match status" value="1"/>
</dbReference>
<dbReference type="FunFam" id="1.10.45.10:FF:000001">
    <property type="entry name" value="D-lactate dehydrogenase mitochondrial"/>
    <property type="match status" value="1"/>
</dbReference>
<dbReference type="Gene3D" id="3.30.465.10">
    <property type="match status" value="1"/>
</dbReference>
<accession>A0A2J6TI06</accession>
<gene>
    <name evidence="12" type="ORF">K444DRAFT_661720</name>
</gene>
<evidence type="ECO:0000313" key="13">
    <source>
        <dbReference type="Proteomes" id="UP000235371"/>
    </source>
</evidence>
<dbReference type="GO" id="GO:1903457">
    <property type="term" value="P:lactate catabolic process"/>
    <property type="evidence" value="ECO:0007669"/>
    <property type="project" value="TreeGrafter"/>
</dbReference>
<evidence type="ECO:0000256" key="2">
    <source>
        <dbReference type="ARBA" id="ARBA00004173"/>
    </source>
</evidence>
<dbReference type="GO" id="GO:0004458">
    <property type="term" value="F:D-lactate dehydrogenase (cytochrome) activity"/>
    <property type="evidence" value="ECO:0007669"/>
    <property type="project" value="UniProtKB-EC"/>
</dbReference>
<dbReference type="Proteomes" id="UP000235371">
    <property type="component" value="Unassembled WGS sequence"/>
</dbReference>
<dbReference type="InterPro" id="IPR036318">
    <property type="entry name" value="FAD-bd_PCMH-like_sf"/>
</dbReference>
<dbReference type="InterPro" id="IPR016166">
    <property type="entry name" value="FAD-bd_PCMH"/>
</dbReference>
<evidence type="ECO:0000313" key="12">
    <source>
        <dbReference type="EMBL" id="PMD62598.1"/>
    </source>
</evidence>
<evidence type="ECO:0000256" key="4">
    <source>
        <dbReference type="ARBA" id="ARBA00022630"/>
    </source>
</evidence>
<dbReference type="Pfam" id="PF02913">
    <property type="entry name" value="FAD-oxidase_C"/>
    <property type="match status" value="1"/>
</dbReference>
<dbReference type="FunFam" id="3.30.465.10:FF:000014">
    <property type="entry name" value="D-lactate dehydrogenase (Cytochrome), putative"/>
    <property type="match status" value="1"/>
</dbReference>
<dbReference type="GO" id="GO:0008720">
    <property type="term" value="F:D-lactate dehydrogenase (NAD+) activity"/>
    <property type="evidence" value="ECO:0007669"/>
    <property type="project" value="TreeGrafter"/>
</dbReference>
<keyword evidence="8" id="KW-0496">Mitochondrion</keyword>
<dbReference type="GeneID" id="36594693"/>
<dbReference type="InterPro" id="IPR004113">
    <property type="entry name" value="FAD-bd_oxidored_4_C"/>
</dbReference>
<dbReference type="SUPFAM" id="SSF55103">
    <property type="entry name" value="FAD-linked oxidases, C-terminal domain"/>
    <property type="match status" value="1"/>
</dbReference>
<keyword evidence="7" id="KW-0560">Oxidoreductase</keyword>
<keyword evidence="5" id="KW-0274">FAD</keyword>
<evidence type="ECO:0000256" key="3">
    <source>
        <dbReference type="ARBA" id="ARBA00008000"/>
    </source>
</evidence>
<keyword evidence="13" id="KW-1185">Reference proteome</keyword>
<dbReference type="GO" id="GO:0005739">
    <property type="term" value="C:mitochondrion"/>
    <property type="evidence" value="ECO:0007669"/>
    <property type="project" value="UniProtKB-SubCell"/>
</dbReference>
<evidence type="ECO:0000256" key="6">
    <source>
        <dbReference type="ARBA" id="ARBA00022946"/>
    </source>
</evidence>
<organism evidence="12 13">
    <name type="scientific">Hyaloscypha bicolor E</name>
    <dbReference type="NCBI Taxonomy" id="1095630"/>
    <lineage>
        <taxon>Eukaryota</taxon>
        <taxon>Fungi</taxon>
        <taxon>Dikarya</taxon>
        <taxon>Ascomycota</taxon>
        <taxon>Pezizomycotina</taxon>
        <taxon>Leotiomycetes</taxon>
        <taxon>Helotiales</taxon>
        <taxon>Hyaloscyphaceae</taxon>
        <taxon>Hyaloscypha</taxon>
        <taxon>Hyaloscypha bicolor</taxon>
    </lineage>
</organism>
<keyword evidence="6" id="KW-0809">Transit peptide</keyword>